<dbReference type="Pfam" id="PF00700">
    <property type="entry name" value="Flagellin_C"/>
    <property type="match status" value="1"/>
</dbReference>
<feature type="domain" description="Flagellin N-terminal" evidence="4">
    <location>
        <begin position="5"/>
        <end position="139"/>
    </location>
</feature>
<dbReference type="Pfam" id="PF00669">
    <property type="entry name" value="Flagellin_N"/>
    <property type="match status" value="1"/>
</dbReference>
<comment type="caution">
    <text evidence="6">The sequence shown here is derived from an EMBL/GenBank/DDBJ whole genome shotgun (WGS) entry which is preliminary data.</text>
</comment>
<dbReference type="GO" id="GO:0005198">
    <property type="term" value="F:structural molecule activity"/>
    <property type="evidence" value="ECO:0007669"/>
    <property type="project" value="UniProtKB-UniRule"/>
</dbReference>
<dbReference type="InterPro" id="IPR046358">
    <property type="entry name" value="Flagellin_C"/>
</dbReference>
<comment type="similarity">
    <text evidence="1 3">Belongs to the bacterial flagellin family.</text>
</comment>
<dbReference type="EMBL" id="LPZR01000074">
    <property type="protein sequence ID" value="KYO54989.1"/>
    <property type="molecule type" value="Genomic_DNA"/>
</dbReference>
<evidence type="ECO:0000256" key="1">
    <source>
        <dbReference type="ARBA" id="ARBA00005709"/>
    </source>
</evidence>
<organism evidence="6 7">
    <name type="scientific">Tistrella mobilis</name>
    <dbReference type="NCBI Taxonomy" id="171437"/>
    <lineage>
        <taxon>Bacteria</taxon>
        <taxon>Pseudomonadati</taxon>
        <taxon>Pseudomonadota</taxon>
        <taxon>Alphaproteobacteria</taxon>
        <taxon>Geminicoccales</taxon>
        <taxon>Geminicoccaceae</taxon>
        <taxon>Tistrella</taxon>
    </lineage>
</organism>
<dbReference type="GO" id="GO:0009288">
    <property type="term" value="C:bacterial-type flagellum"/>
    <property type="evidence" value="ECO:0007669"/>
    <property type="project" value="UniProtKB-SubCell"/>
</dbReference>
<comment type="subcellular location">
    <subcellularLocation>
        <location evidence="3">Secreted</location>
    </subcellularLocation>
    <subcellularLocation>
        <location evidence="3">Bacterial flagellum</location>
    </subcellularLocation>
</comment>
<evidence type="ECO:0000313" key="6">
    <source>
        <dbReference type="EMBL" id="KYO54989.1"/>
    </source>
</evidence>
<dbReference type="PANTHER" id="PTHR42792">
    <property type="entry name" value="FLAGELLIN"/>
    <property type="match status" value="1"/>
</dbReference>
<dbReference type="Gene3D" id="1.20.1330.10">
    <property type="entry name" value="f41 fragment of flagellin, N-terminal domain"/>
    <property type="match status" value="1"/>
</dbReference>
<keyword evidence="3" id="KW-0964">Secreted</keyword>
<dbReference type="SUPFAM" id="SSF64518">
    <property type="entry name" value="Phase 1 flagellin"/>
    <property type="match status" value="1"/>
</dbReference>
<feature type="domain" description="Flagellin C-terminal" evidence="5">
    <location>
        <begin position="216"/>
        <end position="299"/>
    </location>
</feature>
<evidence type="ECO:0000313" key="7">
    <source>
        <dbReference type="Proteomes" id="UP000075787"/>
    </source>
</evidence>
<dbReference type="RefSeq" id="WP_062762577.1">
    <property type="nucleotide sequence ID" value="NZ_CP121045.1"/>
</dbReference>
<dbReference type="InterPro" id="IPR001029">
    <property type="entry name" value="Flagellin_N"/>
</dbReference>
<evidence type="ECO:0000259" key="5">
    <source>
        <dbReference type="Pfam" id="PF00700"/>
    </source>
</evidence>
<evidence type="ECO:0000256" key="3">
    <source>
        <dbReference type="RuleBase" id="RU362073"/>
    </source>
</evidence>
<protein>
    <recommendedName>
        <fullName evidence="3">Flagellin</fullName>
    </recommendedName>
</protein>
<name>A0A162LHH6_9PROT</name>
<proteinExistence type="inferred from homology"/>
<reference evidence="6 7" key="1">
    <citation type="submission" date="2015-12" db="EMBL/GenBank/DDBJ databases">
        <title>Genome sequence of Tistrella mobilis MCCC 1A02139.</title>
        <authorList>
            <person name="Lu L."/>
            <person name="Lai Q."/>
            <person name="Shao Z."/>
            <person name="Qian P."/>
        </authorList>
    </citation>
    <scope>NUCLEOTIDE SEQUENCE [LARGE SCALE GENOMIC DNA]</scope>
    <source>
        <strain evidence="6 7">MCCC 1A02139</strain>
    </source>
</reference>
<sequence length="300" mass="32365">MIRVTNYAQMNRSLNNMMEVQARTYATNTQISSGQVAQNYAGIAGDSEKTLNLRSEATRIDNYLSNAKDVDRRLTLIDQSLSAIGDAASSLRTLLMQATTSGLSDAVPLEQEAQGLLDTVTGALNVSEDGRYLFGGSRTDTKPVTVPVPDPAVWGDPDASYYAGDEVELSARLDDQITMDYGINADRPGFQQLIGSLKAAIEAGQIGSTAMAETALTMVNDAIATLADYRAEVGTNQARLDSIITGHEDRKVTQEEAISAIENTDIPSATVRMSNDQTILDASYMMVSQINRMSLADYLK</sequence>
<evidence type="ECO:0000256" key="2">
    <source>
        <dbReference type="ARBA" id="ARBA00023143"/>
    </source>
</evidence>
<gene>
    <name evidence="6" type="ORF">AUP44_24415</name>
</gene>
<dbReference type="Proteomes" id="UP000075787">
    <property type="component" value="Unassembled WGS sequence"/>
</dbReference>
<accession>A0A162LHH6</accession>
<dbReference type="GO" id="GO:0005576">
    <property type="term" value="C:extracellular region"/>
    <property type="evidence" value="ECO:0007669"/>
    <property type="project" value="UniProtKB-SubCell"/>
</dbReference>
<dbReference type="InterPro" id="IPR001492">
    <property type="entry name" value="Flagellin"/>
</dbReference>
<keyword evidence="2 3" id="KW-0975">Bacterial flagellum</keyword>
<dbReference type="GeneID" id="97242483"/>
<evidence type="ECO:0000259" key="4">
    <source>
        <dbReference type="Pfam" id="PF00669"/>
    </source>
</evidence>
<dbReference type="OrthoDB" id="9758307at2"/>
<comment type="function">
    <text evidence="3">Flagellin is the subunit protein which polymerizes to form the filaments of bacterial flagella.</text>
</comment>
<dbReference type="AlphaFoldDB" id="A0A162LHH6"/>
<dbReference type="PANTHER" id="PTHR42792:SF1">
    <property type="entry name" value="FLAGELLAR HOOK-ASSOCIATED PROTEIN 3"/>
    <property type="match status" value="1"/>
</dbReference>